<dbReference type="PANTHER" id="PTHR31912:SF34">
    <property type="entry name" value="NOTOCHORD-RELATED PROTEIN"/>
    <property type="match status" value="1"/>
</dbReference>
<gene>
    <name evidence="2" type="ORF">FOMPIDRAFT_126942</name>
</gene>
<reference evidence="2 3" key="1">
    <citation type="journal article" date="2012" name="Science">
        <title>The Paleozoic origin of enzymatic lignin decomposition reconstructed from 31 fungal genomes.</title>
        <authorList>
            <person name="Floudas D."/>
            <person name="Binder M."/>
            <person name="Riley R."/>
            <person name="Barry K."/>
            <person name="Blanchette R.A."/>
            <person name="Henrissat B."/>
            <person name="Martinez A.T."/>
            <person name="Otillar R."/>
            <person name="Spatafora J.W."/>
            <person name="Yadav J.S."/>
            <person name="Aerts A."/>
            <person name="Benoit I."/>
            <person name="Boyd A."/>
            <person name="Carlson A."/>
            <person name="Copeland A."/>
            <person name="Coutinho P.M."/>
            <person name="de Vries R.P."/>
            <person name="Ferreira P."/>
            <person name="Findley K."/>
            <person name="Foster B."/>
            <person name="Gaskell J."/>
            <person name="Glotzer D."/>
            <person name="Gorecki P."/>
            <person name="Heitman J."/>
            <person name="Hesse C."/>
            <person name="Hori C."/>
            <person name="Igarashi K."/>
            <person name="Jurgens J.A."/>
            <person name="Kallen N."/>
            <person name="Kersten P."/>
            <person name="Kohler A."/>
            <person name="Kuees U."/>
            <person name="Kumar T.K.A."/>
            <person name="Kuo A."/>
            <person name="LaButti K."/>
            <person name="Larrondo L.F."/>
            <person name="Lindquist E."/>
            <person name="Ling A."/>
            <person name="Lombard V."/>
            <person name="Lucas S."/>
            <person name="Lundell T."/>
            <person name="Martin R."/>
            <person name="McLaughlin D.J."/>
            <person name="Morgenstern I."/>
            <person name="Morin E."/>
            <person name="Murat C."/>
            <person name="Nagy L.G."/>
            <person name="Nolan M."/>
            <person name="Ohm R.A."/>
            <person name="Patyshakuliyeva A."/>
            <person name="Rokas A."/>
            <person name="Ruiz-Duenas F.J."/>
            <person name="Sabat G."/>
            <person name="Salamov A."/>
            <person name="Samejima M."/>
            <person name="Schmutz J."/>
            <person name="Slot J.C."/>
            <person name="St John F."/>
            <person name="Stenlid J."/>
            <person name="Sun H."/>
            <person name="Sun S."/>
            <person name="Syed K."/>
            <person name="Tsang A."/>
            <person name="Wiebenga A."/>
            <person name="Young D."/>
            <person name="Pisabarro A."/>
            <person name="Eastwood D.C."/>
            <person name="Martin F."/>
            <person name="Cullen D."/>
            <person name="Grigoriev I.V."/>
            <person name="Hibbett D.S."/>
        </authorList>
    </citation>
    <scope>NUCLEOTIDE SEQUENCE</scope>
    <source>
        <strain evidence="3">FP-58527</strain>
    </source>
</reference>
<evidence type="ECO:0000256" key="1">
    <source>
        <dbReference type="SAM" id="MobiDB-lite"/>
    </source>
</evidence>
<dbReference type="eggNOG" id="ENOG502SJ45">
    <property type="taxonomic scope" value="Eukaryota"/>
</dbReference>
<keyword evidence="3" id="KW-1185">Reference proteome</keyword>
<dbReference type="InParanoid" id="S8F3V1"/>
<accession>S8F3V1</accession>
<proteinExistence type="predicted"/>
<organism evidence="2 3">
    <name type="scientific">Fomitopsis schrenkii</name>
    <name type="common">Brown rot fungus</name>
    <dbReference type="NCBI Taxonomy" id="2126942"/>
    <lineage>
        <taxon>Eukaryota</taxon>
        <taxon>Fungi</taxon>
        <taxon>Dikarya</taxon>
        <taxon>Basidiomycota</taxon>
        <taxon>Agaricomycotina</taxon>
        <taxon>Agaricomycetes</taxon>
        <taxon>Polyporales</taxon>
        <taxon>Fomitopsis</taxon>
    </lineage>
</organism>
<dbReference type="OrthoDB" id="2791548at2759"/>
<evidence type="ECO:0000313" key="3">
    <source>
        <dbReference type="Proteomes" id="UP000015241"/>
    </source>
</evidence>
<dbReference type="PANTHER" id="PTHR31912">
    <property type="entry name" value="IP13529P"/>
    <property type="match status" value="1"/>
</dbReference>
<feature type="region of interest" description="Disordered" evidence="1">
    <location>
        <begin position="937"/>
        <end position="987"/>
    </location>
</feature>
<dbReference type="AlphaFoldDB" id="S8F3V1"/>
<name>S8F3V1_FOMSC</name>
<protein>
    <submittedName>
        <fullName evidence="2">Uncharacterized protein</fullName>
    </submittedName>
</protein>
<dbReference type="STRING" id="743788.S8F3V1"/>
<sequence>MQQCGTPDVPTFSQLRAMQKQLKVKIGVETTHHRSSQGNKFYANSASSTFQLNWSNPLVRAHVKLFTEDSSLVSEFLQGKKAAPKSDWERAPHCQYYIREVSSLRDGRFILILRWIVEKSSVCADAHELEYSATNGQFRLHDPGTIRFQANQLAGSSCDVAAIIGHEIRFDCTIPEWAVATHPVRVSAEGRPAFTLYGAPWSDDVSGNISKQYNAHTNMYMTNLNLPHEKLQQEFFVHFHSTSQHAGSLEQFHGLYKDVGVDKWIEAYDCALRQDILFRVIPHVKPADNPQQVETCSHIGLKGNYFCCRCEAGGMAEEKESEDGYHTLFLPGEPRSPEETESTIKEQMFQACRGDRERVEELQTSTGVKDRVAQFWRKQQITDKTSRDARLSDRTVKGNTRKAIIEEIKRNIQQEMFQWLIRQPQESFDALPEDSRECRLYQWRPGDHYNILLGQPGVNVHRDTAVEVLHTDLLGGDKYVWFDTSSKWNKKEEELFAQHLRLSFIDGLSIPAIRAEYMVQYKNSLIGKHFKTLQQLAVFHLHNDLCTPLLFDLWKATGELGALIWMDKITDMDQYLADLEILLANILDIWALIDPARIILKAKLHILTHLLEDVHRFGPAILYAMEIFECWNSVFRSCSILSNHQAPSRDITETLAGMETFKHVVSGGWWKGTEGEMIQASQRVRTFLQAKPDLQCRLGWVEKKALKPGKPRLSPHSTVKPCSGSEQSGAQNTPDAVVQDTYMDLNQSSDVEWAKGKHLVAQSSDICKHSSWIFYHYPGSQVASAGRILDILLPMGASLSTGALANSASVIIKPYHVSKENDLHFNMPILTPVNIVLEDVLFLFNAQHDCHTCGCAPTGTESIRQERLDTQRTRSINEHVSNAGSDHYVLNIMMHALQIAVLLRQTLPRHLTAPKCYIPAKECLKKHQEIAHLLQISGPKKRADAQAKAAKTRARKKAEKQANPARGKGTGAEADADDIEELTTTGS</sequence>
<dbReference type="HOGENOM" id="CLU_004591_2_0_1"/>
<feature type="region of interest" description="Disordered" evidence="1">
    <location>
        <begin position="709"/>
        <end position="732"/>
    </location>
</feature>
<evidence type="ECO:0000313" key="2">
    <source>
        <dbReference type="EMBL" id="EPS96435.1"/>
    </source>
</evidence>
<dbReference type="EMBL" id="KE504188">
    <property type="protein sequence ID" value="EPS96435.1"/>
    <property type="molecule type" value="Genomic_DNA"/>
</dbReference>
<dbReference type="Proteomes" id="UP000015241">
    <property type="component" value="Unassembled WGS sequence"/>
</dbReference>